<keyword evidence="2" id="KW-1185">Reference proteome</keyword>
<name>A0ACC2RDR2_9FUNG</name>
<dbReference type="Proteomes" id="UP001165960">
    <property type="component" value="Unassembled WGS sequence"/>
</dbReference>
<accession>A0ACC2RDR2</accession>
<sequence>MAYYFDAGAGGNSYKKDGDTSSDSSSDSDSDSDEKYSGSKGGRGYAPKGYNGVRGEGNSHDKPYKSSGGASYKKASDSGSNSDSVNGDNDSQSKAYQSSKKYVY</sequence>
<dbReference type="EMBL" id="QTSX02007507">
    <property type="protein sequence ID" value="KAJ9048189.1"/>
    <property type="molecule type" value="Genomic_DNA"/>
</dbReference>
<protein>
    <submittedName>
        <fullName evidence="1">Uncharacterized protein</fullName>
    </submittedName>
</protein>
<evidence type="ECO:0000313" key="1">
    <source>
        <dbReference type="EMBL" id="KAJ9048189.1"/>
    </source>
</evidence>
<comment type="caution">
    <text evidence="1">The sequence shown here is derived from an EMBL/GenBank/DDBJ whole genome shotgun (WGS) entry which is preliminary data.</text>
</comment>
<organism evidence="1 2">
    <name type="scientific">Entomophthora muscae</name>
    <dbReference type="NCBI Taxonomy" id="34485"/>
    <lineage>
        <taxon>Eukaryota</taxon>
        <taxon>Fungi</taxon>
        <taxon>Fungi incertae sedis</taxon>
        <taxon>Zoopagomycota</taxon>
        <taxon>Entomophthoromycotina</taxon>
        <taxon>Entomophthoromycetes</taxon>
        <taxon>Entomophthorales</taxon>
        <taxon>Entomophthoraceae</taxon>
        <taxon>Entomophthora</taxon>
    </lineage>
</organism>
<reference evidence="1" key="1">
    <citation type="submission" date="2022-04" db="EMBL/GenBank/DDBJ databases">
        <title>Genome of the entomopathogenic fungus Entomophthora muscae.</title>
        <authorList>
            <person name="Elya C."/>
            <person name="Lovett B.R."/>
            <person name="Lee E."/>
            <person name="Macias A.M."/>
            <person name="Hajek A.E."/>
            <person name="De Bivort B.L."/>
            <person name="Kasson M.T."/>
            <person name="De Fine Licht H.H."/>
            <person name="Stajich J.E."/>
        </authorList>
    </citation>
    <scope>NUCLEOTIDE SEQUENCE</scope>
    <source>
        <strain evidence="1">Berkeley</strain>
    </source>
</reference>
<gene>
    <name evidence="1" type="ORF">DSO57_1037530</name>
</gene>
<evidence type="ECO:0000313" key="2">
    <source>
        <dbReference type="Proteomes" id="UP001165960"/>
    </source>
</evidence>
<proteinExistence type="predicted"/>